<gene>
    <name evidence="1" type="ORF">GCK72_007233</name>
</gene>
<comment type="caution">
    <text evidence="1">The sequence shown here is derived from an EMBL/GenBank/DDBJ whole genome shotgun (WGS) entry which is preliminary data.</text>
</comment>
<dbReference type="KEGG" id="crq:GCK72_007233"/>
<reference evidence="1 2" key="1">
    <citation type="submission" date="2019-12" db="EMBL/GenBank/DDBJ databases">
        <title>Chromosome-level assembly of the Caenorhabditis remanei genome.</title>
        <authorList>
            <person name="Teterina A.A."/>
            <person name="Willis J.H."/>
            <person name="Phillips P.C."/>
        </authorList>
    </citation>
    <scope>NUCLEOTIDE SEQUENCE [LARGE SCALE GENOMIC DNA]</scope>
    <source>
        <strain evidence="1 2">PX506</strain>
        <tissue evidence="1">Whole organism</tissue>
    </source>
</reference>
<accession>A0A6A5HKZ4</accession>
<name>A0A6A5HKZ4_CAERE</name>
<organism evidence="1 2">
    <name type="scientific">Caenorhabditis remanei</name>
    <name type="common">Caenorhabditis vulgaris</name>
    <dbReference type="NCBI Taxonomy" id="31234"/>
    <lineage>
        <taxon>Eukaryota</taxon>
        <taxon>Metazoa</taxon>
        <taxon>Ecdysozoa</taxon>
        <taxon>Nematoda</taxon>
        <taxon>Chromadorea</taxon>
        <taxon>Rhabditida</taxon>
        <taxon>Rhabditina</taxon>
        <taxon>Rhabditomorpha</taxon>
        <taxon>Rhabditoidea</taxon>
        <taxon>Rhabditidae</taxon>
        <taxon>Peloderinae</taxon>
        <taxon>Caenorhabditis</taxon>
    </lineage>
</organism>
<dbReference type="CTD" id="9802275"/>
<sequence length="414" mass="48217">MHRFNRLLSYQSSKCVLQYLPAALRFEFSNRCPAIRSTDNSTPLRIRNFRISFLSLSVDNVRYKVGVIRQYHNGNTKQCDKENSGGGAKHDIDEYGLLANTEPFEQCPDEIIFSNCEVVTNLQEMHEFNERTGRNTLAELANETNPDFEKIQEMEEVLTLHQLKRERSVPPFSRFIQLQISVRHTVKHVERVEYKQSVYNAMKYLVWKFLARRQTILTQHFGFNCQDIVCLPRELRVITKNLHFKTWTTNIFHQLQPFLLADSFPLDSFKTNGWGINFNDSIIQNSKLLLLRNTLALDLRSVKHSNVRDLDNARSENGVLALLRHWLENVPSVGTSFSLNTVSDILAEDLFRGIESIPGATIREIASRRRLHFPLQALIRLNDYSEVKVYCKSRSDNRMNQTINMKVQEIRRPV</sequence>
<dbReference type="GeneID" id="9802275"/>
<dbReference type="PANTHER" id="PTHR31379:SF1">
    <property type="entry name" value="F-BOX C PROTEIN-RELATED"/>
    <property type="match status" value="1"/>
</dbReference>
<dbReference type="RefSeq" id="XP_003103897.2">
    <property type="nucleotide sequence ID" value="XM_003103849.2"/>
</dbReference>
<dbReference type="Pfam" id="PF12078">
    <property type="entry name" value="DUF3557"/>
    <property type="match status" value="1"/>
</dbReference>
<protein>
    <submittedName>
        <fullName evidence="1">Uncharacterized protein</fullName>
    </submittedName>
</protein>
<evidence type="ECO:0000313" key="2">
    <source>
        <dbReference type="Proteomes" id="UP000483820"/>
    </source>
</evidence>
<dbReference type="InterPro" id="IPR021942">
    <property type="entry name" value="DUF3557"/>
</dbReference>
<dbReference type="AlphaFoldDB" id="A0A6A5HKZ4"/>
<dbReference type="PANTHER" id="PTHR31379">
    <property type="entry name" value="F-BOX C PROTEIN-RELATED-RELATED"/>
    <property type="match status" value="1"/>
</dbReference>
<proteinExistence type="predicted"/>
<dbReference type="Proteomes" id="UP000483820">
    <property type="component" value="Chromosome II"/>
</dbReference>
<dbReference type="EMBL" id="WUAV01000002">
    <property type="protein sequence ID" value="KAF1767274.1"/>
    <property type="molecule type" value="Genomic_DNA"/>
</dbReference>
<evidence type="ECO:0000313" key="1">
    <source>
        <dbReference type="EMBL" id="KAF1767274.1"/>
    </source>
</evidence>